<dbReference type="Proteomes" id="UP000779049">
    <property type="component" value="Unassembled WGS sequence"/>
</dbReference>
<evidence type="ECO:0000313" key="2">
    <source>
        <dbReference type="Proteomes" id="UP000779049"/>
    </source>
</evidence>
<dbReference type="Pfam" id="PF14354">
    <property type="entry name" value="Lar_restr_allev"/>
    <property type="match status" value="1"/>
</dbReference>
<dbReference type="NCBIfam" id="TIGR03655">
    <property type="entry name" value="anti_R_Lar"/>
    <property type="match status" value="1"/>
</dbReference>
<dbReference type="RefSeq" id="WP_221919594.1">
    <property type="nucleotide sequence ID" value="NZ_CP173660.1"/>
</dbReference>
<dbReference type="InterPro" id="IPR019908">
    <property type="entry name" value="Toxin_RalR"/>
</dbReference>
<name>A0ABS7L710_9FIRM</name>
<evidence type="ECO:0000313" key="1">
    <source>
        <dbReference type="EMBL" id="MBY0758540.1"/>
    </source>
</evidence>
<gene>
    <name evidence="1" type="ORF">FLB61_05460</name>
</gene>
<proteinExistence type="predicted"/>
<accession>A0ABS7L710</accession>
<reference evidence="1 2" key="1">
    <citation type="journal article" date="2020" name="New Microbes New Infect">
        <title>Sellimonas caecigallum sp. nov., description and genome sequence of a new member of the Sellimonas genus isolated from the cecum of feral chicken.</title>
        <authorList>
            <person name="Wongkuna S."/>
            <person name="Ghimire S."/>
            <person name="Antony L."/>
            <person name="Chankhamhaengdecha S."/>
            <person name="Janvilisri T."/>
            <person name="Scaria J."/>
        </authorList>
    </citation>
    <scope>NUCLEOTIDE SEQUENCE [LARGE SCALE GENOMIC DNA]</scope>
    <source>
        <strain evidence="1 2">SW451</strain>
    </source>
</reference>
<keyword evidence="2" id="KW-1185">Reference proteome</keyword>
<sequence>MMSEIKLKLCPFCGGVAEFVLGEQYREEFKQSNDWIQCSSCGVETPYFDTPEEAAEAWNRRAENETN</sequence>
<comment type="caution">
    <text evidence="1">The sequence shown here is derived from an EMBL/GenBank/DDBJ whole genome shotgun (WGS) entry which is preliminary data.</text>
</comment>
<dbReference type="EMBL" id="VIRV01000005">
    <property type="protein sequence ID" value="MBY0758540.1"/>
    <property type="molecule type" value="Genomic_DNA"/>
</dbReference>
<organism evidence="1 2">
    <name type="scientific">Sellimonas caecigallum</name>
    <dbReference type="NCBI Taxonomy" id="2592333"/>
    <lineage>
        <taxon>Bacteria</taxon>
        <taxon>Bacillati</taxon>
        <taxon>Bacillota</taxon>
        <taxon>Clostridia</taxon>
        <taxon>Lachnospirales</taxon>
        <taxon>Lachnospiraceae</taxon>
        <taxon>Sellimonas</taxon>
    </lineage>
</organism>
<protein>
    <submittedName>
        <fullName evidence="1">Restriction alleviation protein, Lar family</fullName>
    </submittedName>
</protein>